<dbReference type="Proteomes" id="UP000266340">
    <property type="component" value="Unassembled WGS sequence"/>
</dbReference>
<dbReference type="EMBL" id="QXJM01000025">
    <property type="protein sequence ID" value="RIE04551.1"/>
    <property type="molecule type" value="Genomic_DNA"/>
</dbReference>
<proteinExistence type="predicted"/>
<gene>
    <name evidence="11" type="ORF">D3H35_05510</name>
</gene>
<evidence type="ECO:0000256" key="2">
    <source>
        <dbReference type="ARBA" id="ARBA00022490"/>
    </source>
</evidence>
<organism evidence="11 12">
    <name type="scientific">Cohnella faecalis</name>
    <dbReference type="NCBI Taxonomy" id="2315694"/>
    <lineage>
        <taxon>Bacteria</taxon>
        <taxon>Bacillati</taxon>
        <taxon>Bacillota</taxon>
        <taxon>Bacilli</taxon>
        <taxon>Bacillales</taxon>
        <taxon>Paenibacillaceae</taxon>
        <taxon>Cohnella</taxon>
    </lineage>
</organism>
<dbReference type="SUPFAM" id="SSF52172">
    <property type="entry name" value="CheY-like"/>
    <property type="match status" value="1"/>
</dbReference>
<comment type="caution">
    <text evidence="11">The sequence shown here is derived from an EMBL/GenBank/DDBJ whole genome shotgun (WGS) entry which is preliminary data.</text>
</comment>
<keyword evidence="4" id="KW-0902">Two-component regulatory system</keyword>
<keyword evidence="5" id="KW-0805">Transcription regulation</keyword>
<dbReference type="InterPro" id="IPR018060">
    <property type="entry name" value="HTH_AraC"/>
</dbReference>
<dbReference type="PANTHER" id="PTHR42713">
    <property type="entry name" value="HISTIDINE KINASE-RELATED"/>
    <property type="match status" value="1"/>
</dbReference>
<feature type="domain" description="HTH araC/xylS-type" evidence="9">
    <location>
        <begin position="169"/>
        <end position="268"/>
    </location>
</feature>
<dbReference type="PRINTS" id="PR00032">
    <property type="entry name" value="HTHARAC"/>
</dbReference>
<dbReference type="AlphaFoldDB" id="A0A398CZA0"/>
<dbReference type="InterPro" id="IPR011006">
    <property type="entry name" value="CheY-like_superfamily"/>
</dbReference>
<evidence type="ECO:0000259" key="9">
    <source>
        <dbReference type="PROSITE" id="PS01124"/>
    </source>
</evidence>
<dbReference type="OrthoDB" id="2666291at2"/>
<dbReference type="GO" id="GO:0000160">
    <property type="term" value="P:phosphorelay signal transduction system"/>
    <property type="evidence" value="ECO:0007669"/>
    <property type="project" value="UniProtKB-KW"/>
</dbReference>
<keyword evidence="3 8" id="KW-0597">Phosphoprotein</keyword>
<evidence type="ECO:0000256" key="1">
    <source>
        <dbReference type="ARBA" id="ARBA00004496"/>
    </source>
</evidence>
<dbReference type="InterPro" id="IPR051552">
    <property type="entry name" value="HptR"/>
</dbReference>
<evidence type="ECO:0000256" key="4">
    <source>
        <dbReference type="ARBA" id="ARBA00023012"/>
    </source>
</evidence>
<comment type="subcellular location">
    <subcellularLocation>
        <location evidence="1">Cytoplasm</location>
    </subcellularLocation>
</comment>
<dbReference type="InterPro" id="IPR009057">
    <property type="entry name" value="Homeodomain-like_sf"/>
</dbReference>
<dbReference type="PROSITE" id="PS50110">
    <property type="entry name" value="RESPONSE_REGULATORY"/>
    <property type="match status" value="1"/>
</dbReference>
<dbReference type="PANTHER" id="PTHR42713:SF3">
    <property type="entry name" value="TRANSCRIPTIONAL REGULATORY PROTEIN HPTR"/>
    <property type="match status" value="1"/>
</dbReference>
<evidence type="ECO:0000256" key="5">
    <source>
        <dbReference type="ARBA" id="ARBA00023015"/>
    </source>
</evidence>
<dbReference type="InterPro" id="IPR001789">
    <property type="entry name" value="Sig_transdc_resp-reg_receiver"/>
</dbReference>
<dbReference type="RefSeq" id="WP_119148136.1">
    <property type="nucleotide sequence ID" value="NZ_JBHSOV010000005.1"/>
</dbReference>
<dbReference type="GO" id="GO:0005737">
    <property type="term" value="C:cytoplasm"/>
    <property type="evidence" value="ECO:0007669"/>
    <property type="project" value="UniProtKB-SubCell"/>
</dbReference>
<keyword evidence="12" id="KW-1185">Reference proteome</keyword>
<evidence type="ECO:0000313" key="11">
    <source>
        <dbReference type="EMBL" id="RIE04551.1"/>
    </source>
</evidence>
<evidence type="ECO:0000256" key="8">
    <source>
        <dbReference type="PROSITE-ProRule" id="PRU00169"/>
    </source>
</evidence>
<dbReference type="InterPro" id="IPR020449">
    <property type="entry name" value="Tscrpt_reg_AraC-type_HTH"/>
</dbReference>
<dbReference type="Pfam" id="PF12833">
    <property type="entry name" value="HTH_18"/>
    <property type="match status" value="1"/>
</dbReference>
<dbReference type="Gene3D" id="3.40.50.2300">
    <property type="match status" value="1"/>
</dbReference>
<feature type="domain" description="Response regulatory" evidence="10">
    <location>
        <begin position="5"/>
        <end position="122"/>
    </location>
</feature>
<dbReference type="SMART" id="SM00448">
    <property type="entry name" value="REC"/>
    <property type="match status" value="1"/>
</dbReference>
<feature type="modified residue" description="4-aspartylphosphate" evidence="8">
    <location>
        <position position="57"/>
    </location>
</feature>
<dbReference type="SUPFAM" id="SSF46689">
    <property type="entry name" value="Homeodomain-like"/>
    <property type="match status" value="1"/>
</dbReference>
<dbReference type="Gene3D" id="1.10.10.60">
    <property type="entry name" value="Homeodomain-like"/>
    <property type="match status" value="2"/>
</dbReference>
<accession>A0A398CZA0</accession>
<evidence type="ECO:0000256" key="7">
    <source>
        <dbReference type="ARBA" id="ARBA00023163"/>
    </source>
</evidence>
<keyword evidence="7" id="KW-0804">Transcription</keyword>
<evidence type="ECO:0000259" key="10">
    <source>
        <dbReference type="PROSITE" id="PS50110"/>
    </source>
</evidence>
<evidence type="ECO:0000313" key="12">
    <source>
        <dbReference type="Proteomes" id="UP000266340"/>
    </source>
</evidence>
<evidence type="ECO:0000256" key="3">
    <source>
        <dbReference type="ARBA" id="ARBA00022553"/>
    </source>
</evidence>
<reference evidence="11 12" key="1">
    <citation type="submission" date="2018-09" db="EMBL/GenBank/DDBJ databases">
        <title>Cohnella cavernae sp. nov., isolated from a karst cave.</title>
        <authorList>
            <person name="Zhu H."/>
        </authorList>
    </citation>
    <scope>NUCLEOTIDE SEQUENCE [LARGE SCALE GENOMIC DNA]</scope>
    <source>
        <strain evidence="11 12">K2E09-144</strain>
    </source>
</reference>
<dbReference type="SMART" id="SM00342">
    <property type="entry name" value="HTH_ARAC"/>
    <property type="match status" value="1"/>
</dbReference>
<keyword evidence="2" id="KW-0963">Cytoplasm</keyword>
<dbReference type="PROSITE" id="PS00041">
    <property type="entry name" value="HTH_ARAC_FAMILY_1"/>
    <property type="match status" value="1"/>
</dbReference>
<dbReference type="GO" id="GO:0043565">
    <property type="term" value="F:sequence-specific DNA binding"/>
    <property type="evidence" value="ECO:0007669"/>
    <property type="project" value="InterPro"/>
</dbReference>
<dbReference type="InterPro" id="IPR018062">
    <property type="entry name" value="HTH_AraC-typ_CS"/>
</dbReference>
<dbReference type="Pfam" id="PF00072">
    <property type="entry name" value="Response_reg"/>
    <property type="match status" value="1"/>
</dbReference>
<evidence type="ECO:0000256" key="6">
    <source>
        <dbReference type="ARBA" id="ARBA00023125"/>
    </source>
</evidence>
<dbReference type="GO" id="GO:0003700">
    <property type="term" value="F:DNA-binding transcription factor activity"/>
    <property type="evidence" value="ECO:0007669"/>
    <property type="project" value="InterPro"/>
</dbReference>
<dbReference type="CDD" id="cd17536">
    <property type="entry name" value="REC_YesN-like"/>
    <property type="match status" value="1"/>
</dbReference>
<keyword evidence="6" id="KW-0238">DNA-binding</keyword>
<protein>
    <submittedName>
        <fullName evidence="11">Response regulator</fullName>
    </submittedName>
</protein>
<dbReference type="PROSITE" id="PS01124">
    <property type="entry name" value="HTH_ARAC_FAMILY_2"/>
    <property type="match status" value="1"/>
</dbReference>
<sequence>MEKCKLLIAEDVATVREALCKMIDWPSLGVDLTGAAESGEEALELMERNVPDILLTDIGMPKTNGLELIASVTEKYPNVKCVILSGLNEFEHARQAIRLKVHDYILKPIDPEEIQHTIGRIAEQLKRERSKQEELRAAEQKVRERLPILSERLPDLAISGNVKKSKLVEQALSTMIAGFRSRDFSLADVAANVGLSEKYLNQLFKEATGVTVYACLIRLRMDEAAELLKEPYAKVYEVCDRIGYADQDHFRESFKKQFGVTPTEYRNRFL</sequence>
<name>A0A398CZA0_9BACL</name>